<protein>
    <submittedName>
        <fullName evidence="1">Diadenosine tetraphosphatase ApaH/serine/threonine PP2A family protein phosphatase</fullName>
    </submittedName>
</protein>
<evidence type="ECO:0000313" key="1">
    <source>
        <dbReference type="EMBL" id="MDR6804619.1"/>
    </source>
</evidence>
<accession>A0ABU1QTX3</accession>
<name>A0ABU1QTX3_9BACT</name>
<reference evidence="1 2" key="1">
    <citation type="submission" date="2023-07" db="EMBL/GenBank/DDBJ databases">
        <title>Sorghum-associated microbial communities from plants grown in Nebraska, USA.</title>
        <authorList>
            <person name="Schachtman D."/>
        </authorList>
    </citation>
    <scope>NUCLEOTIDE SEQUENCE [LARGE SCALE GENOMIC DNA]</scope>
    <source>
        <strain evidence="1 2">BE57</strain>
    </source>
</reference>
<evidence type="ECO:0000313" key="2">
    <source>
        <dbReference type="Proteomes" id="UP001264980"/>
    </source>
</evidence>
<gene>
    <name evidence="1" type="ORF">J2W84_001665</name>
</gene>
<comment type="caution">
    <text evidence="1">The sequence shown here is derived from an EMBL/GenBank/DDBJ whole genome shotgun (WGS) entry which is preliminary data.</text>
</comment>
<dbReference type="RefSeq" id="WP_309981899.1">
    <property type="nucleotide sequence ID" value="NZ_JAVDTI010000002.1"/>
</dbReference>
<organism evidence="1 2">
    <name type="scientific">Dyadobacter fermentans</name>
    <dbReference type="NCBI Taxonomy" id="94254"/>
    <lineage>
        <taxon>Bacteria</taxon>
        <taxon>Pseudomonadati</taxon>
        <taxon>Bacteroidota</taxon>
        <taxon>Cytophagia</taxon>
        <taxon>Cytophagales</taxon>
        <taxon>Spirosomataceae</taxon>
        <taxon>Dyadobacter</taxon>
    </lineage>
</organism>
<proteinExistence type="predicted"/>
<keyword evidence="2" id="KW-1185">Reference proteome</keyword>
<sequence length="193" mass="22542">MLIVTFIVYRLITVKRQNNELNDERFERIKPLYDKLESGQLVSEIEVLPFAQNIMTREMAFQLLSDQEKTHLFPTEFNTLIAAAESNLANWLEFPTELDACPDEIEHIERVTFDFDGENNYVHYEVFKCRVNEPHWAAKDGWFLGVVGPYFDDSKPYDPPQATFSRISSTLDKVTPYDEAKWVHDNVSMRGLK</sequence>
<dbReference type="Proteomes" id="UP001264980">
    <property type="component" value="Unassembled WGS sequence"/>
</dbReference>
<dbReference type="EMBL" id="JAVDTI010000002">
    <property type="protein sequence ID" value="MDR6804619.1"/>
    <property type="molecule type" value="Genomic_DNA"/>
</dbReference>